<keyword evidence="6" id="KW-0676">Redox-active center</keyword>
<evidence type="ECO:0000259" key="8">
    <source>
        <dbReference type="PROSITE" id="PS50206"/>
    </source>
</evidence>
<dbReference type="Gene3D" id="3.40.250.10">
    <property type="entry name" value="Rhodanese-like domain"/>
    <property type="match status" value="2"/>
</dbReference>
<organism evidence="9 10">
    <name type="scientific">Teretinema zuelzerae</name>
    <dbReference type="NCBI Taxonomy" id="156"/>
    <lineage>
        <taxon>Bacteria</taxon>
        <taxon>Pseudomonadati</taxon>
        <taxon>Spirochaetota</taxon>
        <taxon>Spirochaetia</taxon>
        <taxon>Spirochaetales</taxon>
        <taxon>Treponemataceae</taxon>
        <taxon>Teretinema</taxon>
    </lineage>
</organism>
<dbReference type="InterPro" id="IPR001763">
    <property type="entry name" value="Rhodanese-like_dom"/>
</dbReference>
<evidence type="ECO:0000256" key="2">
    <source>
        <dbReference type="ARBA" id="ARBA00009130"/>
    </source>
</evidence>
<dbReference type="EMBL" id="JAINWA010000003">
    <property type="protein sequence ID" value="MCD1655048.1"/>
    <property type="molecule type" value="Genomic_DNA"/>
</dbReference>
<feature type="compositionally biased region" description="Low complexity" evidence="7">
    <location>
        <begin position="572"/>
        <end position="587"/>
    </location>
</feature>
<evidence type="ECO:0000256" key="4">
    <source>
        <dbReference type="ARBA" id="ARBA00022827"/>
    </source>
</evidence>
<evidence type="ECO:0000313" key="9">
    <source>
        <dbReference type="EMBL" id="MCD1655048.1"/>
    </source>
</evidence>
<protein>
    <submittedName>
        <fullName evidence="9">FAD-dependent oxidoreductase</fullName>
    </submittedName>
</protein>
<comment type="cofactor">
    <cofactor evidence="1">
        <name>FAD</name>
        <dbReference type="ChEBI" id="CHEBI:57692"/>
    </cofactor>
</comment>
<dbReference type="InterPro" id="IPR004099">
    <property type="entry name" value="Pyr_nucl-diS_OxRdtase_dimer"/>
</dbReference>
<dbReference type="PROSITE" id="PS50206">
    <property type="entry name" value="RHODANESE_3"/>
    <property type="match status" value="2"/>
</dbReference>
<evidence type="ECO:0000256" key="3">
    <source>
        <dbReference type="ARBA" id="ARBA00022630"/>
    </source>
</evidence>
<dbReference type="PANTHER" id="PTHR43429">
    <property type="entry name" value="PYRIDINE NUCLEOTIDE-DISULFIDE OXIDOREDUCTASE DOMAIN-CONTAINING"/>
    <property type="match status" value="1"/>
</dbReference>
<comment type="caution">
    <text evidence="9">The sequence shown here is derived from an EMBL/GenBank/DDBJ whole genome shotgun (WGS) entry which is preliminary data.</text>
</comment>
<feature type="region of interest" description="Disordered" evidence="7">
    <location>
        <begin position="565"/>
        <end position="587"/>
    </location>
</feature>
<dbReference type="SUPFAM" id="SSF55424">
    <property type="entry name" value="FAD/NAD-linked reductases, dimerisation (C-terminal) domain"/>
    <property type="match status" value="1"/>
</dbReference>
<dbReference type="InterPro" id="IPR036188">
    <property type="entry name" value="FAD/NAD-bd_sf"/>
</dbReference>
<keyword evidence="5" id="KW-0560">Oxidoreductase</keyword>
<dbReference type="InterPro" id="IPR050260">
    <property type="entry name" value="FAD-bd_OxRdtase"/>
</dbReference>
<dbReference type="InterPro" id="IPR023753">
    <property type="entry name" value="FAD/NAD-binding_dom"/>
</dbReference>
<dbReference type="CDD" id="cd00158">
    <property type="entry name" value="RHOD"/>
    <property type="match status" value="1"/>
</dbReference>
<dbReference type="SMART" id="SM00450">
    <property type="entry name" value="RHOD"/>
    <property type="match status" value="2"/>
</dbReference>
<dbReference type="AlphaFoldDB" id="A0AAE3JJ37"/>
<name>A0AAE3JJ37_9SPIR</name>
<dbReference type="PRINTS" id="PR00368">
    <property type="entry name" value="FADPNR"/>
</dbReference>
<dbReference type="InterPro" id="IPR016156">
    <property type="entry name" value="FAD/NAD-linked_Rdtase_dimer_sf"/>
</dbReference>
<keyword evidence="10" id="KW-1185">Reference proteome</keyword>
<proteinExistence type="inferred from homology"/>
<dbReference type="InterPro" id="IPR036873">
    <property type="entry name" value="Rhodanese-like_dom_sf"/>
</dbReference>
<comment type="similarity">
    <text evidence="2">Belongs to the class-III pyridine nucleotide-disulfide oxidoreductase family.</text>
</comment>
<feature type="domain" description="Rhodanese" evidence="8">
    <location>
        <begin position="586"/>
        <end position="665"/>
    </location>
</feature>
<keyword evidence="4" id="KW-0274">FAD</keyword>
<reference evidence="9" key="1">
    <citation type="submission" date="2021-08" db="EMBL/GenBank/DDBJ databases">
        <title>Comparative analyses of Brucepasteria parasyntrophica and Teretinema zuelzerae.</title>
        <authorList>
            <person name="Song Y."/>
            <person name="Brune A."/>
        </authorList>
    </citation>
    <scope>NUCLEOTIDE SEQUENCE</scope>
    <source>
        <strain evidence="9">DSM 1903</strain>
    </source>
</reference>
<dbReference type="RefSeq" id="WP_230755803.1">
    <property type="nucleotide sequence ID" value="NZ_JAINWA010000003.1"/>
</dbReference>
<dbReference type="Pfam" id="PF07992">
    <property type="entry name" value="Pyr_redox_2"/>
    <property type="match status" value="1"/>
</dbReference>
<accession>A0AAE3JJ37</accession>
<dbReference type="PANTHER" id="PTHR43429:SF1">
    <property type="entry name" value="NAD(P)H SULFUR OXIDOREDUCTASE (COA-DEPENDENT)"/>
    <property type="match status" value="1"/>
</dbReference>
<evidence type="ECO:0000256" key="5">
    <source>
        <dbReference type="ARBA" id="ARBA00023002"/>
    </source>
</evidence>
<evidence type="ECO:0000313" key="10">
    <source>
        <dbReference type="Proteomes" id="UP001198163"/>
    </source>
</evidence>
<dbReference type="PRINTS" id="PR00411">
    <property type="entry name" value="PNDRDTASEI"/>
</dbReference>
<gene>
    <name evidence="9" type="ORF">K7J14_10095</name>
</gene>
<dbReference type="SUPFAM" id="SSF51905">
    <property type="entry name" value="FAD/NAD(P)-binding domain"/>
    <property type="match status" value="1"/>
</dbReference>
<dbReference type="Gene3D" id="3.50.50.60">
    <property type="entry name" value="FAD/NAD(P)-binding domain"/>
    <property type="match status" value="2"/>
</dbReference>
<dbReference type="Proteomes" id="UP001198163">
    <property type="component" value="Unassembled WGS sequence"/>
</dbReference>
<dbReference type="Pfam" id="PF00581">
    <property type="entry name" value="Rhodanese"/>
    <property type="match status" value="2"/>
</dbReference>
<dbReference type="Pfam" id="PF02852">
    <property type="entry name" value="Pyr_redox_dim"/>
    <property type="match status" value="1"/>
</dbReference>
<evidence type="ECO:0000256" key="7">
    <source>
        <dbReference type="SAM" id="MobiDB-lite"/>
    </source>
</evidence>
<feature type="domain" description="Rhodanese" evidence="8">
    <location>
        <begin position="462"/>
        <end position="546"/>
    </location>
</feature>
<dbReference type="GO" id="GO:0016491">
    <property type="term" value="F:oxidoreductase activity"/>
    <property type="evidence" value="ECO:0007669"/>
    <property type="project" value="UniProtKB-KW"/>
</dbReference>
<evidence type="ECO:0000256" key="1">
    <source>
        <dbReference type="ARBA" id="ARBA00001974"/>
    </source>
</evidence>
<dbReference type="SUPFAM" id="SSF52821">
    <property type="entry name" value="Rhodanese/Cell cycle control phosphatase"/>
    <property type="match status" value="2"/>
</dbReference>
<evidence type="ECO:0000256" key="6">
    <source>
        <dbReference type="ARBA" id="ARBA00023284"/>
    </source>
</evidence>
<keyword evidence="3" id="KW-0285">Flavoprotein</keyword>
<sequence>MKRILIIGGVAAGATAAARARRLDGEADITLLEAGDDVSFANCGLPYFIGGDVKNRSDLILASPETFHDQYRVNVHTATEVSAIDRAAKSVSAVNKKNGKKLTFKYDALILAQGGNPIVPPLPGVDRKNVFQLWTLDDMDKINSFIKENSPRTAVVVGGGFIGLEMVEALAKRGMQVQLVEMAPQIMPLLEAEMAGFLEKELLDYGVTLHLGKGLQAIEKNGVKISDGSILPADMVLLSVGVRPTLKLAQDAGLAIGTAGGLLVDDRLQTSDENIYAAGDMVEIENRVNGRKTRIPLAGPANRQGRIAGENAVGGNKRYKGASGTSVVKLFGAVAGSTGLNLKQARDAGFDADAVVVHKASHTSYYPGSSKVSLMLVFEKESGKILGAQAAGRVGVDKRIDVLATAIAGGLALSDLEELDLAYAPPFNSPNGPVHMAAFAGENHRSGFSPSVLAQNLESFVIENEPLVIDLRDPLSFRKAHLEGSNNLSQNILRENYDQLPKDHPILLISEDGQKGHVSLRMLKAAGFDRVFNLSGGYISLERHARALPFARLGAGLFPVEKKSVEDERSEAAGSEDGSGDAGEVSSEGPLILDVRTWEEFSMGAVPGATSLPLDDLPYKAEDLIGAKDREVIVYCASGARSAYARRVLAQMGFTNVENGGGLHDMMARL</sequence>